<organism evidence="2 3">
    <name type="scientific">Roseofilum capinflatum BLCC-M114</name>
    <dbReference type="NCBI Taxonomy" id="3022440"/>
    <lineage>
        <taxon>Bacteria</taxon>
        <taxon>Bacillati</taxon>
        <taxon>Cyanobacteriota</taxon>
        <taxon>Cyanophyceae</taxon>
        <taxon>Desertifilales</taxon>
        <taxon>Desertifilaceae</taxon>
        <taxon>Roseofilum</taxon>
        <taxon>Roseofilum capinflatum</taxon>
    </lineage>
</organism>
<proteinExistence type="predicted"/>
<dbReference type="RefSeq" id="WP_283767030.1">
    <property type="nucleotide sequence ID" value="NZ_JAQOSO010000061.1"/>
</dbReference>
<reference evidence="2 3" key="1">
    <citation type="submission" date="2023-01" db="EMBL/GenBank/DDBJ databases">
        <title>Novel diversity within Roseofilum (Cyanobacteria; Desertifilaceae) from marine benthic mats with descriptions of four novel species.</title>
        <authorList>
            <person name="Wang Y."/>
            <person name="Berthold D.E."/>
            <person name="Hu J."/>
            <person name="Lefler F.W."/>
            <person name="Laughinghouse H.D. IV."/>
        </authorList>
    </citation>
    <scope>NUCLEOTIDE SEQUENCE [LARGE SCALE GENOMIC DNA]</scope>
    <source>
        <strain evidence="2 3">BLCC-M114</strain>
    </source>
</reference>
<gene>
    <name evidence="2" type="ORF">PMG25_11460</name>
</gene>
<accession>A0ABT7B844</accession>
<protein>
    <submittedName>
        <fullName evidence="2">Uncharacterized protein</fullName>
    </submittedName>
</protein>
<feature type="region of interest" description="Disordered" evidence="1">
    <location>
        <begin position="1"/>
        <end position="22"/>
    </location>
</feature>
<feature type="compositionally biased region" description="Polar residues" evidence="1">
    <location>
        <begin position="1"/>
        <end position="10"/>
    </location>
</feature>
<sequence length="116" mass="13621">MSTNTQTSANARPITDSDNKRLTIGEYEHDHRAILRQLSLARKLRNHTMKDVARYVLKDPDKSNRLIYHHLDRKSNSRLAPEEISALADYAFISEDDLTIFEQYKLKNPKRRKAQR</sequence>
<dbReference type="EMBL" id="JAQOSO010000061">
    <property type="protein sequence ID" value="MDJ1174711.1"/>
    <property type="molecule type" value="Genomic_DNA"/>
</dbReference>
<comment type="caution">
    <text evidence="2">The sequence shown here is derived from an EMBL/GenBank/DDBJ whole genome shotgun (WGS) entry which is preliminary data.</text>
</comment>
<keyword evidence="3" id="KW-1185">Reference proteome</keyword>
<evidence type="ECO:0000256" key="1">
    <source>
        <dbReference type="SAM" id="MobiDB-lite"/>
    </source>
</evidence>
<evidence type="ECO:0000313" key="3">
    <source>
        <dbReference type="Proteomes" id="UP001235849"/>
    </source>
</evidence>
<evidence type="ECO:0000313" key="2">
    <source>
        <dbReference type="EMBL" id="MDJ1174711.1"/>
    </source>
</evidence>
<name>A0ABT7B844_9CYAN</name>
<dbReference type="Proteomes" id="UP001235849">
    <property type="component" value="Unassembled WGS sequence"/>
</dbReference>